<dbReference type="InterPro" id="IPR028098">
    <property type="entry name" value="Glyco_trans_4-like_N"/>
</dbReference>
<evidence type="ECO:0000313" key="3">
    <source>
        <dbReference type="Proteomes" id="UP000198638"/>
    </source>
</evidence>
<dbReference type="GO" id="GO:0016757">
    <property type="term" value="F:glycosyltransferase activity"/>
    <property type="evidence" value="ECO:0007669"/>
    <property type="project" value="TreeGrafter"/>
</dbReference>
<reference evidence="3" key="1">
    <citation type="submission" date="2016-10" db="EMBL/GenBank/DDBJ databases">
        <authorList>
            <person name="Varghese N."/>
            <person name="Submissions S."/>
        </authorList>
    </citation>
    <scope>NUCLEOTIDE SEQUENCE [LARGE SCALE GENOMIC DNA]</scope>
    <source>
        <strain evidence="3">LMG 24000</strain>
    </source>
</reference>
<dbReference type="Pfam" id="PF13477">
    <property type="entry name" value="Glyco_trans_4_2"/>
    <property type="match status" value="1"/>
</dbReference>
<feature type="domain" description="Glycosyltransferase subfamily 4-like N-terminal" evidence="1">
    <location>
        <begin position="13"/>
        <end position="153"/>
    </location>
</feature>
<dbReference type="PANTHER" id="PTHR12526">
    <property type="entry name" value="GLYCOSYLTRANSFERASE"/>
    <property type="match status" value="1"/>
</dbReference>
<evidence type="ECO:0000259" key="1">
    <source>
        <dbReference type="Pfam" id="PF13477"/>
    </source>
</evidence>
<dbReference type="Gene3D" id="3.40.50.2000">
    <property type="entry name" value="Glycogen Phosphorylase B"/>
    <property type="match status" value="2"/>
</dbReference>
<dbReference type="Proteomes" id="UP000198638">
    <property type="component" value="Unassembled WGS sequence"/>
</dbReference>
<dbReference type="EMBL" id="FNRQ01000002">
    <property type="protein sequence ID" value="SEA59056.1"/>
    <property type="molecule type" value="Genomic_DNA"/>
</dbReference>
<dbReference type="PANTHER" id="PTHR12526:SF638">
    <property type="entry name" value="SPORE COAT PROTEIN SA"/>
    <property type="match status" value="1"/>
</dbReference>
<dbReference type="SUPFAM" id="SSF53756">
    <property type="entry name" value="UDP-Glycosyltransferase/glycogen phosphorylase"/>
    <property type="match status" value="1"/>
</dbReference>
<gene>
    <name evidence="2" type="ORF">SAMN05192564_102286</name>
</gene>
<keyword evidence="2" id="KW-0808">Transferase</keyword>
<sequence>MKPFLESGNTLRISLVCNTAWAIYTYRQGLIRMLVEKGVDVTVIAPRDRTFDLLTQMGCRCIDLPVASKGTSPRDDLRTLWALYRHYRTIRPDVVFHYTIKPNIYGSVAAKLAGVASVAVTTGLGYVFIQQSRAAQVAKKLYRFAFRFPREIWFLNRDDEAAFLDQKLLVHPERARLLHGEGVDLDQFAFTPLAERAHFTFVLIGRLLWDKGVGEYVEAARQLRARYPHARFLLLGPVGVDNPSAITRAEVDAWQREGVVTYAGEAHDVRPFIADADCVVLPSYREGVPRTLMEASAMGRPIVATDVPGCREVVADGVNGLLCEVKSAESLTAKLARMLDMSGEERRAMGERGRKKVAAEFDERVVVERYKDLLHTLTGVSL</sequence>
<dbReference type="OrthoDB" id="9775208at2"/>
<dbReference type="Pfam" id="PF13692">
    <property type="entry name" value="Glyco_trans_1_4"/>
    <property type="match status" value="1"/>
</dbReference>
<keyword evidence="3" id="KW-1185">Reference proteome</keyword>
<dbReference type="STRING" id="83784.SAMN05192564_102286"/>
<dbReference type="CDD" id="cd03808">
    <property type="entry name" value="GT4_CapM-like"/>
    <property type="match status" value="1"/>
</dbReference>
<accession>A0A1H4CF68</accession>
<name>A0A1H4CF68_9BURK</name>
<organism evidence="2 3">
    <name type="scientific">Paraburkholderia sartisoli</name>
    <dbReference type="NCBI Taxonomy" id="83784"/>
    <lineage>
        <taxon>Bacteria</taxon>
        <taxon>Pseudomonadati</taxon>
        <taxon>Pseudomonadota</taxon>
        <taxon>Betaproteobacteria</taxon>
        <taxon>Burkholderiales</taxon>
        <taxon>Burkholderiaceae</taxon>
        <taxon>Paraburkholderia</taxon>
    </lineage>
</organism>
<evidence type="ECO:0000313" key="2">
    <source>
        <dbReference type="EMBL" id="SEA59056.1"/>
    </source>
</evidence>
<dbReference type="RefSeq" id="WP_090531793.1">
    <property type="nucleotide sequence ID" value="NZ_FNRQ01000002.1"/>
</dbReference>
<proteinExistence type="predicted"/>
<protein>
    <submittedName>
        <fullName evidence="2">Glycosyltransferase involved in cell wall bisynthesis</fullName>
    </submittedName>
</protein>
<dbReference type="AlphaFoldDB" id="A0A1H4CF68"/>